<reference evidence="3" key="1">
    <citation type="journal article" date="2014" name="Proc. Natl. Acad. Sci. U.S.A.">
        <title>Extensive sampling of basidiomycete genomes demonstrates inadequacy of the white-rot/brown-rot paradigm for wood decay fungi.</title>
        <authorList>
            <person name="Riley R."/>
            <person name="Salamov A.A."/>
            <person name="Brown D.W."/>
            <person name="Nagy L.G."/>
            <person name="Floudas D."/>
            <person name="Held B.W."/>
            <person name="Levasseur A."/>
            <person name="Lombard V."/>
            <person name="Morin E."/>
            <person name="Otillar R."/>
            <person name="Lindquist E.A."/>
            <person name="Sun H."/>
            <person name="LaButti K.M."/>
            <person name="Schmutz J."/>
            <person name="Jabbour D."/>
            <person name="Luo H."/>
            <person name="Baker S.E."/>
            <person name="Pisabarro A.G."/>
            <person name="Walton J.D."/>
            <person name="Blanchette R.A."/>
            <person name="Henrissat B."/>
            <person name="Martin F."/>
            <person name="Cullen D."/>
            <person name="Hibbett D.S."/>
            <person name="Grigoriev I.V."/>
        </authorList>
    </citation>
    <scope>NUCLEOTIDE SEQUENCE [LARGE SCALE GENOMIC DNA]</scope>
    <source>
        <strain evidence="3">CBS 339.88</strain>
    </source>
</reference>
<organism evidence="2 3">
    <name type="scientific">Galerina marginata (strain CBS 339.88)</name>
    <dbReference type="NCBI Taxonomy" id="685588"/>
    <lineage>
        <taxon>Eukaryota</taxon>
        <taxon>Fungi</taxon>
        <taxon>Dikarya</taxon>
        <taxon>Basidiomycota</taxon>
        <taxon>Agaricomycotina</taxon>
        <taxon>Agaricomycetes</taxon>
        <taxon>Agaricomycetidae</taxon>
        <taxon>Agaricales</taxon>
        <taxon>Agaricineae</taxon>
        <taxon>Strophariaceae</taxon>
        <taxon>Galerina</taxon>
    </lineage>
</organism>
<keyword evidence="3" id="KW-1185">Reference proteome</keyword>
<feature type="region of interest" description="Disordered" evidence="1">
    <location>
        <begin position="570"/>
        <end position="590"/>
    </location>
</feature>
<name>A0A067T213_GALM3</name>
<dbReference type="Gene3D" id="2.130.10.10">
    <property type="entry name" value="YVTN repeat-like/Quinoprotein amine dehydrogenase"/>
    <property type="match status" value="1"/>
</dbReference>
<evidence type="ECO:0008006" key="4">
    <source>
        <dbReference type="Google" id="ProtNLM"/>
    </source>
</evidence>
<dbReference type="OrthoDB" id="548949at2759"/>
<dbReference type="SUPFAM" id="SSF50978">
    <property type="entry name" value="WD40 repeat-like"/>
    <property type="match status" value="1"/>
</dbReference>
<dbReference type="InterPro" id="IPR036322">
    <property type="entry name" value="WD40_repeat_dom_sf"/>
</dbReference>
<accession>A0A067T213</accession>
<gene>
    <name evidence="2" type="ORF">GALMADRAFT_247801</name>
</gene>
<dbReference type="Proteomes" id="UP000027222">
    <property type="component" value="Unassembled WGS sequence"/>
</dbReference>
<evidence type="ECO:0000313" key="2">
    <source>
        <dbReference type="EMBL" id="KDR76362.1"/>
    </source>
</evidence>
<dbReference type="EMBL" id="KL142379">
    <property type="protein sequence ID" value="KDR76362.1"/>
    <property type="molecule type" value="Genomic_DNA"/>
</dbReference>
<feature type="compositionally biased region" description="Acidic residues" evidence="1">
    <location>
        <begin position="574"/>
        <end position="590"/>
    </location>
</feature>
<dbReference type="STRING" id="685588.A0A067T213"/>
<sequence>MADYQQRISDLSEDLDSFIEDHEDNAPEYQHEVEAYNQGFLDILSGIVGVVRQAITVNLDDSSLSALIKQADQVFNNAITFAYQEMGPYSESHIPSFAHNEGTTPLLVDKQTDAESSHGFAGTFLPHLEEFLNIFGSTVDASTIRSQVKSSLPPAWRTTIRPHPSSTPCARFREVLPAWTATETNNRATAVFEARCEIFSEGIRSAINLRLSPTGNILALSSMGGWKNRTPYITYYLPNHEEGTNGGFMKKHSIQADLQSTVDEIMVDDERRLVFAADWRRVKTYRCNDPTLKGSKAKAVHTLDSSDHTGPLAMLSNGRVLRAGKKNIAVWNLDTLETHGESGRDMIGPKMDMEDTWRDDPESIEPSSGSAPSTTIVLDSEDDGGDEEYEIETWHQHPSQGNVMLCGTNAKEDSQTYFCHAFDVEVGGKAVTRYLGHGGSVEGFSTSAADPNVFLTYCGDGHARIYDVRQVLPVLTIASASQLEHMPAAVLAHPDGVPFAFTGTDESQHIKLWDIRAQKSVYELATGNNSVEAMEWDAHTNTLYAVTCSPYIDWNGRLMNYRTARIPKVKTDSEGEDEEDEDKNSEDEYEDANNYVRWPKRAYHSENYFGYVFDAGGHRFYKFSFKMDANPEVLPYYGSGLIGGGGW</sequence>
<evidence type="ECO:0000313" key="3">
    <source>
        <dbReference type="Proteomes" id="UP000027222"/>
    </source>
</evidence>
<proteinExistence type="predicted"/>
<dbReference type="HOGENOM" id="CLU_025074_0_0_1"/>
<dbReference type="AlphaFoldDB" id="A0A067T213"/>
<evidence type="ECO:0000256" key="1">
    <source>
        <dbReference type="SAM" id="MobiDB-lite"/>
    </source>
</evidence>
<dbReference type="InterPro" id="IPR015943">
    <property type="entry name" value="WD40/YVTN_repeat-like_dom_sf"/>
</dbReference>
<protein>
    <recommendedName>
        <fullName evidence="4">WD40 repeat-like protein</fullName>
    </recommendedName>
</protein>